<sequence>MSPNQEPQIFTYAKFDLQSLCRQASALRQSIVCSCDPDERPTTGGFNWAIFLFFEDGVRWVFRSRYPRSFMPMEMGMKLLSSETATLRYIRAYSDILVLEVYDYCASSDNKIGIPYIFMSEASVRPLSNAWKPAGCSLPDLKTAKKVKVPSQLGAITWKLLRLRFDKIGLLFEENQPFEKLNRLLSFYSISDYNLFATVWKIRYSPEQDLGQYFLQQRRLPQYNQLYLEYQQEDRPLWKIERDEKDYFRNKDFRKAIARKLALISEWKT</sequence>
<dbReference type="EMBL" id="JAPQKP010000005">
    <property type="protein sequence ID" value="KAJ5188407.1"/>
    <property type="molecule type" value="Genomic_DNA"/>
</dbReference>
<protein>
    <submittedName>
        <fullName evidence="1">Uncharacterized protein</fullName>
    </submittedName>
</protein>
<gene>
    <name evidence="1" type="ORF">N7472_007421</name>
</gene>
<reference evidence="1" key="2">
    <citation type="journal article" date="2023" name="IMA Fungus">
        <title>Comparative genomic study of the Penicillium genus elucidates a diverse pangenome and 15 lateral gene transfer events.</title>
        <authorList>
            <person name="Petersen C."/>
            <person name="Sorensen T."/>
            <person name="Nielsen M.R."/>
            <person name="Sondergaard T.E."/>
            <person name="Sorensen J.L."/>
            <person name="Fitzpatrick D.A."/>
            <person name="Frisvad J.C."/>
            <person name="Nielsen K.L."/>
        </authorList>
    </citation>
    <scope>NUCLEOTIDE SEQUENCE</scope>
    <source>
        <strain evidence="1">IBT 16849</strain>
    </source>
</reference>
<dbReference type="AlphaFoldDB" id="A0A9W9M5V7"/>
<dbReference type="InterPro" id="IPR051678">
    <property type="entry name" value="AGP_Transferase"/>
</dbReference>
<comment type="caution">
    <text evidence="1">The sequence shown here is derived from an EMBL/GenBank/DDBJ whole genome shotgun (WGS) entry which is preliminary data.</text>
</comment>
<name>A0A9W9M5V7_9EURO</name>
<organism evidence="1 2">
    <name type="scientific">Penicillium cf. griseofulvum</name>
    <dbReference type="NCBI Taxonomy" id="2972120"/>
    <lineage>
        <taxon>Eukaryota</taxon>
        <taxon>Fungi</taxon>
        <taxon>Dikarya</taxon>
        <taxon>Ascomycota</taxon>
        <taxon>Pezizomycotina</taxon>
        <taxon>Eurotiomycetes</taxon>
        <taxon>Eurotiomycetidae</taxon>
        <taxon>Eurotiales</taxon>
        <taxon>Aspergillaceae</taxon>
        <taxon>Penicillium</taxon>
    </lineage>
</organism>
<keyword evidence="2" id="KW-1185">Reference proteome</keyword>
<dbReference type="Proteomes" id="UP001150879">
    <property type="component" value="Unassembled WGS sequence"/>
</dbReference>
<evidence type="ECO:0000313" key="2">
    <source>
        <dbReference type="Proteomes" id="UP001150879"/>
    </source>
</evidence>
<proteinExistence type="predicted"/>
<reference evidence="1" key="1">
    <citation type="submission" date="2022-11" db="EMBL/GenBank/DDBJ databases">
        <authorList>
            <person name="Petersen C."/>
        </authorList>
    </citation>
    <scope>NUCLEOTIDE SEQUENCE</scope>
    <source>
        <strain evidence="1">IBT 16849</strain>
    </source>
</reference>
<evidence type="ECO:0000313" key="1">
    <source>
        <dbReference type="EMBL" id="KAJ5188407.1"/>
    </source>
</evidence>
<dbReference type="PANTHER" id="PTHR21310:SF15">
    <property type="entry name" value="AMINOGLYCOSIDE PHOSPHOTRANSFERASE DOMAIN-CONTAINING PROTEIN"/>
    <property type="match status" value="1"/>
</dbReference>
<accession>A0A9W9M5V7</accession>
<dbReference type="PANTHER" id="PTHR21310">
    <property type="entry name" value="AMINOGLYCOSIDE PHOSPHOTRANSFERASE-RELATED-RELATED"/>
    <property type="match status" value="1"/>
</dbReference>